<evidence type="ECO:0000313" key="3">
    <source>
        <dbReference type="Proteomes" id="UP000032512"/>
    </source>
</evidence>
<dbReference type="Proteomes" id="UP000032512">
    <property type="component" value="Unassembled WGS sequence"/>
</dbReference>
<reference evidence="2 3" key="1">
    <citation type="submission" date="2015-01" db="EMBL/GenBank/DDBJ databases">
        <title>Draft genome sequences of the supercritical CO2 tolerant bacteria Bacillus subterraneus MITOT1 and Bacillus cereus MIT0214.</title>
        <authorList>
            <person name="Peet K.C."/>
            <person name="Thompson J.R."/>
        </authorList>
    </citation>
    <scope>NUCLEOTIDE SEQUENCE [LARGE SCALE GENOMIC DNA]</scope>
    <source>
        <strain evidence="2 3">MITOT1</strain>
    </source>
</reference>
<keyword evidence="3" id="KW-1185">Reference proteome</keyword>
<feature type="region of interest" description="Disordered" evidence="1">
    <location>
        <begin position="1"/>
        <end position="26"/>
    </location>
</feature>
<proteinExistence type="predicted"/>
<accession>A0A0D6Z5S3</accession>
<dbReference type="AlphaFoldDB" id="A0A0D6Z5S3"/>
<name>A0A0D6Z5S3_9BACI</name>
<dbReference type="EMBL" id="JXIQ01000147">
    <property type="protein sequence ID" value="KIY20932.1"/>
    <property type="molecule type" value="Genomic_DNA"/>
</dbReference>
<sequence length="89" mass="10174">MLVIKKNNKREEKAAEEQSSKITEVKPVAEQAPENHLFVSDRIPSDFVNLVKYFYPAVKSIEEFWRMRKVRVAGILQAARPEAEIEGGS</sequence>
<dbReference type="PATRIC" id="fig|285983.3.peg.2478"/>
<protein>
    <submittedName>
        <fullName evidence="2">Uncharacterized protein</fullName>
    </submittedName>
</protein>
<evidence type="ECO:0000256" key="1">
    <source>
        <dbReference type="SAM" id="MobiDB-lite"/>
    </source>
</evidence>
<comment type="caution">
    <text evidence="2">The sequence shown here is derived from an EMBL/GenBank/DDBJ whole genome shotgun (WGS) entry which is preliminary data.</text>
</comment>
<gene>
    <name evidence="2" type="ORF">UB32_16485</name>
</gene>
<evidence type="ECO:0000313" key="2">
    <source>
        <dbReference type="EMBL" id="KIY20932.1"/>
    </source>
</evidence>
<organism evidence="2 3">
    <name type="scientific">Mesobacillus subterraneus</name>
    <dbReference type="NCBI Taxonomy" id="285983"/>
    <lineage>
        <taxon>Bacteria</taxon>
        <taxon>Bacillati</taxon>
        <taxon>Bacillota</taxon>
        <taxon>Bacilli</taxon>
        <taxon>Bacillales</taxon>
        <taxon>Bacillaceae</taxon>
        <taxon>Mesobacillus</taxon>
    </lineage>
</organism>
<feature type="compositionally biased region" description="Basic and acidic residues" evidence="1">
    <location>
        <begin position="9"/>
        <end position="19"/>
    </location>
</feature>
<dbReference type="RefSeq" id="WP_044395739.1">
    <property type="nucleotide sequence ID" value="NZ_JXIQ01000147.1"/>
</dbReference>